<dbReference type="SMART" id="SM00557">
    <property type="entry name" value="IG_FLMN"/>
    <property type="match status" value="3"/>
</dbReference>
<dbReference type="GO" id="GO:0030036">
    <property type="term" value="P:actin cytoskeleton organization"/>
    <property type="evidence" value="ECO:0007669"/>
    <property type="project" value="InterPro"/>
</dbReference>
<dbReference type="InterPro" id="IPR002859">
    <property type="entry name" value="PKD/REJ-like"/>
</dbReference>
<evidence type="ECO:0000256" key="1">
    <source>
        <dbReference type="ARBA" id="ARBA00022737"/>
    </source>
</evidence>
<sequence length="4417" mass="472202">MVKMGITRKNNRIQGAQAVELAMSLLVTSLVLQLLQVSTASTYDEYVDRYDRRRWMQDNWKMYEDSSDNKPMETEYISASAWRQLAAGGTSNWSVDVSDTGLGAAVQVVYMGIPAKLDADISATLTGPGANKTEKLTAVGNGGYSAYLSAGIPGEYKVVLTEGGAALGDPEYIVHVAGPPSPFTSVVAPCATPVDTGSPCMITVTAKDAADVVRGSVGKLCPFKILIWDDKGEYYSPNSITGPVKGDGICNITFIPLRSRVYTAKVTIGGMTLVTSGLFNFTAAPSATAEANFLVESPDKLADGTYAVGSVLFNVRSKDPAYKAIHGFTINVESPNMSFVRSCLDIRSSPDCSFLMNVTRPFLFDISVLLDNTTKLASSITGAQFSAAFVVGENCRMSVTGNVTNIVSGSNSPPFDISLADDWANPAENYSSGDLNSMLVVDLIATKMPSCYLHNVAINAAGTPVGIFTATFSNLTCAGNYTVRAWFGYTNNIIEGSGLDLSVVAGPEVAAASVVWANETMFTAGGTVGIATFVADQWGNPVLSADVSITLENTDKTISTNYTAFLNDDHFQAVIGGGVTVAGLYDLAVLVGGTSLLTSQINCTAGSLDATNSNFTLAANFTAGVLNNFTLALVDGYANPIGKSRGPLMRTSAGAVHTNGSAAAWVTVSGNDTSLLELSMRVDVAGPYQIKIPYNMITEGSTDIVTDVIVYPGPIDGARSSITGPAMGGGVAGTNFTVYIIPRDAYGNLLSPNAADLALLEVVVTVTDRENNPPTPVTTEALSIDSTNGWYVSQFNATVSGTCKFQVTQTATKTVGLAEFNIRAASLSGAKTVLSGMGLKGSVVNQPAIFFINAKDGFGNAMDDLGSAPVEFVARLCKTEAICVNETCTDDCSAAGRIAVRDRHIYGGMYAVTWSAPSVGKYSISLTSGNENVTGSPVTPLTVVTLAERGPPVAAEALVCNGLIFKAWCPGYFGTVAGVKARFSVALADADQNFVASSGTALSVALAPPDPTAVTEIIDSNDGYYTIVYTITKIPEPPAPVELSVSLGTAEITKASVNITPAWTSSEKSTIDPMFTALIVAGGNLFTAITPKDPYGNLQAYGLSYPTSNDRFTFTAIRETGERLHGTVTWNETTLVWDAYMRLTWSGIYFVAVELNDVLLGTTGASATITVNPSTPTIENSVLLQPWLPPVRSMETGFFEVPGLADKFGNRIVKDLSFTANATDIADSAATLIPFLCSLTNTTYALATCTYSLNKTGTYNVSYGASGLVAYTAIQVLPGAASDLSTVEGSATTNCTVGHLSVLTINCIDAMQNNCSHPETAFKAVLTLLPGAGTTIVNSTVLPVVADVWGNEFGTFASYIVKEVGNWTLNVTLQDGRNITGSPFSVLCTHAVSTPRISFAYVVDPPRKLDNLGKVSMVAGSVVELGVMILDANGNRQQASVVGDTLKVTFEPEDPLLQNTGVYLSEVVDNMDATHSFKVSASKVGTYADSVLTPINYILKVNCTTADEPSLVDQGIGGAPFTFTVLPGPISVYSTSVQLVKSNPETTGLTSTFRVVTQDAFGNVAAYNQTLNVTVVVSKWEPLVEEENPNESPEPSTVTPPPPPAPPPPKAFGRRLLQVIPAQTIFPQDSGGYTITPVVVNNFDGTYSFTFSVTQAGAYNISVFVDSELVGSGSSTIENFMVEAGNPDFSRLQPVSETLGKNSTALNCTTPGNITIAVADMFGNPVVLPAAQAEKYIANITANIQLRKRQINAFMIFEDKDSNVTLDAWVVGATDGSITSKYTPTSSGDVAFYMWYGDTVTGIKYLSAMTPVSGTILSGPADPTTVRAYGGGLIAGLTTTCDAYMWCDYRNNTIHIEVFDANKNVLTYTELENACYEVYVEYNFTDPLLIMPGGAVIAPDMATCLIKYTVNYTTLPNQKVSFNISYAGKLLTGSPWTVGVRVAAGDVSLAKSFLWGDLGGVIEAGKVGKIYAQLSDKDGIWLCISPMEGNEYVQLIAYNQTEGVIAPQLASFDNGDGTFLLTYTTASTGTFGYQPVIGYNLRPFGPVIVIRVVASETVVATTSVSVISTNVTVYRAGYDALLVEVQPIDQFSNLQDYYFASPDIFRAKIQQPDGTIAYQVLDRIETESQYGVPYHKWLLKYYPEQAPRRSTALYIIEIVWSNGTVEELVPQVPIKIYAMPGPPEPSFVKVVGQGASKAIIGTLSSFVVTLYDKLDNQVTKLDDIQQYNITMVVNDLSEEIVSTTSCTVNAAPPGGLCTYTIYQAGTYAFDIWADNRLLLQQSVTAQEPSIYAPNSRAFGDGVGTTDNPVVVGIEAEFMIEAYDSLNNPLVASSLSNVTTTFDVAGYNLVSTGVIRPSPGYPLRLKGTNRVLVRYMVYKSGPYVVNVRRAGAHIMGSPYYVTVYPGEISSMSTVDAETLSLCKSGQSHAVTVTARDKEGNIRTHMEDALTIIKSVRYGNESEMDTMKPLGAGVYTWNFTCKTAGTKDQPESTLISIYSYRAQVWSGMIPVAPGPPDAKQFMVGAFCLVSAGEVGMTTVVAADSAGNVLWDGGLSITVYLMSKEANTSASGEDWYNGTYTFTWMMTKSQQYTIVAEFNSSTFYTEAIWVFPGPPDAQSTSVTFDGTTGYVAGVEGTLWIQFFDAYQNNITADVLVPTDLSFTSLSVDAEVRRATFMAKTITFDDNRYTVTFIPLYAGAMKVHLKINGGQVLQNGEPYTTQVIAGPPLATRMYAWGGGWTAGGVIGGTSTFFLRLRDSMDNLIETEPPAPLTVTFTPAVATDFAQTYMAMGLMMITYVPTTAAPEFTISVGYDSIIALTSGLLMTNGTTGNYSAARSVITTEDGMEIDNQVVVYSYAGESISFLIQPRDTSGFPISTPPANSPKVPVYVVRITATPTQVITSDPTNYEATFEVSSDEARDYLVVVRSSDSTHELPNSGFTVKFLPGPSSPVNCIITRPDGEQFDPSKPLVAGHQLELIAQSKDAYDNVQIYSLQNADIYVATLTAGTTTQAVGVSINFQSTYRITLQVPVVAGAGSLIVNLNGAQVASYGILVIASTLYLRGTEITPWYLDPMISGQEAYFDIIPVDAYQNVINSVNATQQIFAALAVKIPGTVDPVTFETSPDSYNFIEVAQLQPGMLSQGLHAVVMPKKVGSYIVVAANSPGRIGGDMTDGIIELATVDILPGDVDITRSFATLERSYPGGATIAFRITGLDSYNNLVPALPDVSTEPYYNVEVTAAVCSAEEEELWELASGNSTTPCPPSYTCDALFTPHGYGDINITITWDGLDAIEHKVDVTSRGAPTVITALMDDTAGSILVTFDGVSDAGLRSMRGMRDGPERCEMLLDNTTYLKLGSNPACGFKDAQTMYIQLGYNASIMPAGAPTPDYITLSREGVFAERETSLPSAGSVLLRPPNKHPPLVAILSGPTTVGACDDFVLDASSSYGAGGRPMTFSYHAKGTGDLYKLSVLGSILESLPNNTMVVNIPPGSLEANYIYTFVVVVVNYLGKRATASVTISVSPTPVPILHIPGSAEVQTFSRGQVVTLEADVAIPGTQLYDLESGTCYDTDTKVNTTATQMVFVWTQVAGPFVNMFQLGNTGQQLNIAGNQLAVGQVYEFLVTVSMFGYPTQYSTAQAAVQVKSSPIVAFIKGGDRAINASQDLILEVVAYDPDNLVDEFGNSFQYNYVWTCDTPITTPESLLYVYTDQNFGSIIKIPANTLLNGTVYNYTVVVSKEGGAEPATATASITPLDDTVTMTCEIAYGADLHLGVYASSQVTIACTPGFESYNWTMTSMGDQRLLWELDPVVVLEGTIKIPPYQLLDARTYSITCRGRNSLGKFGTATVTFTTMMVPSGGTATLSTNSKKNSAGKTVYSVVAHGWMAGVGGGLLQYEFRYSYLKSKKLKEYILQPLSTANAVKDFVLLGGKVTIHVYVCDAGVPRVHSSDAPPGAKFSLPTFKVSGKGRRSLLSQSFSDSYWLIANEGKYFNALTAMELLGTQSMNSQSSTCMGSNRNLVTKMLNTVVQNGPQVPAATSTGGQSEGPGASFSLKQACVFAKLLGRAGNANNFTTVRALLDLYLRDLRLVAEFGVNVGMQNGRPYDPCYIDAGNAFVQAVNQRCYKEVKFSFHQIETLNKASTIPNLVARLMVSEAGFVGPRVIKRKFFKAAAIKFAMSADVYDGPNNASGTLLDLRFDITSVKPGGVPIGVAMSCFAKSPLLPDFLDEVKRTVAFKSLVSVCDVSFTGHTDGDWGMTTIRGSWQKLSKVGKKDSYLPMMVPPDANYTGGLKNVLAMPNMAKFDFVRAQSRIILIKVKGNNITLSPPPPPPPPAPLTPPPPTPPPEAANITSLKVSPRYGTPPMETDTSPRRFKSSQSSSSRGWRYDDVRPQSMRRSGKRRSWTKIGPQSLNRSFAARFWYRLVGRS</sequence>
<feature type="region of interest" description="Disordered" evidence="3">
    <location>
        <begin position="1584"/>
        <end position="1612"/>
    </location>
</feature>
<dbReference type="OrthoDB" id="5981743at2759"/>
<evidence type="ECO:0000313" key="6">
    <source>
        <dbReference type="Proteomes" id="UP000244005"/>
    </source>
</evidence>
<dbReference type="Pfam" id="PF00630">
    <property type="entry name" value="Filamin"/>
    <property type="match status" value="1"/>
</dbReference>
<evidence type="ECO:0000313" key="5">
    <source>
        <dbReference type="EMBL" id="PTQ35564.1"/>
    </source>
</evidence>
<dbReference type="GO" id="GO:0051015">
    <property type="term" value="F:actin filament binding"/>
    <property type="evidence" value="ECO:0007669"/>
    <property type="project" value="InterPro"/>
</dbReference>
<feature type="repeat" description="Filamin" evidence="2">
    <location>
        <begin position="824"/>
        <end position="942"/>
    </location>
</feature>
<dbReference type="PROSITE" id="PS50194">
    <property type="entry name" value="FILAMIN_REPEAT"/>
    <property type="match status" value="3"/>
</dbReference>
<protein>
    <recommendedName>
        <fullName evidence="4">PKD/REJ-like domain-containing protein</fullName>
    </recommendedName>
</protein>
<feature type="compositionally biased region" description="Pro residues" evidence="3">
    <location>
        <begin position="1598"/>
        <end position="1610"/>
    </location>
</feature>
<keyword evidence="1" id="KW-0677">Repeat</keyword>
<evidence type="ECO:0000256" key="3">
    <source>
        <dbReference type="SAM" id="MobiDB-lite"/>
    </source>
</evidence>
<dbReference type="Gramene" id="Mp4g14480.1">
    <property type="protein sequence ID" value="Mp4g14480.1.cds"/>
    <property type="gene ID" value="Mp4g14480"/>
</dbReference>
<dbReference type="InterPro" id="IPR014756">
    <property type="entry name" value="Ig_E-set"/>
</dbReference>
<feature type="compositionally biased region" description="Pro residues" evidence="3">
    <location>
        <begin position="4315"/>
        <end position="4336"/>
    </location>
</feature>
<dbReference type="InterPro" id="IPR001298">
    <property type="entry name" value="Filamin/ABP280_rpt"/>
</dbReference>
<evidence type="ECO:0000256" key="2">
    <source>
        <dbReference type="PROSITE-ProRule" id="PRU00087"/>
    </source>
</evidence>
<reference evidence="6" key="1">
    <citation type="journal article" date="2017" name="Cell">
        <title>Insights into land plant evolution garnered from the Marchantia polymorpha genome.</title>
        <authorList>
            <person name="Bowman J.L."/>
            <person name="Kohchi T."/>
            <person name="Yamato K.T."/>
            <person name="Jenkins J."/>
            <person name="Shu S."/>
            <person name="Ishizaki K."/>
            <person name="Yamaoka S."/>
            <person name="Nishihama R."/>
            <person name="Nakamura Y."/>
            <person name="Berger F."/>
            <person name="Adam C."/>
            <person name="Aki S.S."/>
            <person name="Althoff F."/>
            <person name="Araki T."/>
            <person name="Arteaga-Vazquez M.A."/>
            <person name="Balasubrmanian S."/>
            <person name="Barry K."/>
            <person name="Bauer D."/>
            <person name="Boehm C.R."/>
            <person name="Briginshaw L."/>
            <person name="Caballero-Perez J."/>
            <person name="Catarino B."/>
            <person name="Chen F."/>
            <person name="Chiyoda S."/>
            <person name="Chovatia M."/>
            <person name="Davies K.M."/>
            <person name="Delmans M."/>
            <person name="Demura T."/>
            <person name="Dierschke T."/>
            <person name="Dolan L."/>
            <person name="Dorantes-Acosta A.E."/>
            <person name="Eklund D.M."/>
            <person name="Florent S.N."/>
            <person name="Flores-Sandoval E."/>
            <person name="Fujiyama A."/>
            <person name="Fukuzawa H."/>
            <person name="Galik B."/>
            <person name="Grimanelli D."/>
            <person name="Grimwood J."/>
            <person name="Grossniklaus U."/>
            <person name="Hamada T."/>
            <person name="Haseloff J."/>
            <person name="Hetherington A.J."/>
            <person name="Higo A."/>
            <person name="Hirakawa Y."/>
            <person name="Hundley H.N."/>
            <person name="Ikeda Y."/>
            <person name="Inoue K."/>
            <person name="Inoue S.I."/>
            <person name="Ishida S."/>
            <person name="Jia Q."/>
            <person name="Kakita M."/>
            <person name="Kanazawa T."/>
            <person name="Kawai Y."/>
            <person name="Kawashima T."/>
            <person name="Kennedy M."/>
            <person name="Kinose K."/>
            <person name="Kinoshita T."/>
            <person name="Kohara Y."/>
            <person name="Koide E."/>
            <person name="Komatsu K."/>
            <person name="Kopischke S."/>
            <person name="Kubo M."/>
            <person name="Kyozuka J."/>
            <person name="Lagercrantz U."/>
            <person name="Lin S.S."/>
            <person name="Lindquist E."/>
            <person name="Lipzen A.M."/>
            <person name="Lu C.W."/>
            <person name="De Luna E."/>
            <person name="Martienssen R.A."/>
            <person name="Minamino N."/>
            <person name="Mizutani M."/>
            <person name="Mizutani M."/>
            <person name="Mochizuki N."/>
            <person name="Monte I."/>
            <person name="Mosher R."/>
            <person name="Nagasaki H."/>
            <person name="Nakagami H."/>
            <person name="Naramoto S."/>
            <person name="Nishitani K."/>
            <person name="Ohtani M."/>
            <person name="Okamoto T."/>
            <person name="Okumura M."/>
            <person name="Phillips J."/>
            <person name="Pollak B."/>
            <person name="Reinders A."/>
            <person name="Rovekamp M."/>
            <person name="Sano R."/>
            <person name="Sawa S."/>
            <person name="Schmid M.W."/>
            <person name="Shirakawa M."/>
            <person name="Solano R."/>
            <person name="Spunde A."/>
            <person name="Suetsugu N."/>
            <person name="Sugano S."/>
            <person name="Sugiyama A."/>
            <person name="Sun R."/>
            <person name="Suzuki Y."/>
            <person name="Takenaka M."/>
            <person name="Takezawa D."/>
            <person name="Tomogane H."/>
            <person name="Tsuzuki M."/>
            <person name="Ueda T."/>
            <person name="Umeda M."/>
            <person name="Ward J.M."/>
            <person name="Watanabe Y."/>
            <person name="Yazaki K."/>
            <person name="Yokoyama R."/>
            <person name="Yoshitake Y."/>
            <person name="Yotsui I."/>
            <person name="Zachgo S."/>
            <person name="Schmutz J."/>
        </authorList>
    </citation>
    <scope>NUCLEOTIDE SEQUENCE [LARGE SCALE GENOMIC DNA]</scope>
    <source>
        <strain evidence="6">Tak-1</strain>
    </source>
</reference>
<dbReference type="EMBL" id="KZ772742">
    <property type="protein sequence ID" value="PTQ35564.1"/>
    <property type="molecule type" value="Genomic_DNA"/>
</dbReference>
<organism evidence="5 6">
    <name type="scientific">Marchantia polymorpha</name>
    <name type="common">Common liverwort</name>
    <name type="synonym">Marchantia aquatica</name>
    <dbReference type="NCBI Taxonomy" id="3197"/>
    <lineage>
        <taxon>Eukaryota</taxon>
        <taxon>Viridiplantae</taxon>
        <taxon>Streptophyta</taxon>
        <taxon>Embryophyta</taxon>
        <taxon>Marchantiophyta</taxon>
        <taxon>Marchantiopsida</taxon>
        <taxon>Marchantiidae</taxon>
        <taxon>Marchantiales</taxon>
        <taxon>Marchantiaceae</taxon>
        <taxon>Marchantia</taxon>
    </lineage>
</organism>
<feature type="repeat" description="Filamin" evidence="2">
    <location>
        <begin position="2609"/>
        <end position="2719"/>
    </location>
</feature>
<feature type="domain" description="PKD/REJ-like" evidence="4">
    <location>
        <begin position="3573"/>
        <end position="3931"/>
    </location>
</feature>
<dbReference type="PANTHER" id="PTHR38537">
    <property type="entry name" value="JITTERBUG, ISOFORM N"/>
    <property type="match status" value="1"/>
</dbReference>
<gene>
    <name evidence="5" type="ORF">MARPO_0070s0033</name>
</gene>
<dbReference type="Gene3D" id="2.60.40.10">
    <property type="entry name" value="Immunoglobulins"/>
    <property type="match status" value="7"/>
</dbReference>
<name>A0A2R6WNY8_MARPO</name>
<dbReference type="InterPro" id="IPR017868">
    <property type="entry name" value="Filamin/ABP280_repeat-like"/>
</dbReference>
<dbReference type="Pfam" id="PF02010">
    <property type="entry name" value="REJ"/>
    <property type="match status" value="1"/>
</dbReference>
<keyword evidence="6" id="KW-1185">Reference proteome</keyword>
<dbReference type="SUPFAM" id="SSF81296">
    <property type="entry name" value="E set domains"/>
    <property type="match status" value="5"/>
</dbReference>
<dbReference type="PANTHER" id="PTHR38537:SF15">
    <property type="entry name" value="FILAMIN"/>
    <property type="match status" value="1"/>
</dbReference>
<accession>A0A2R6WNY8</accession>
<feature type="region of interest" description="Disordered" evidence="3">
    <location>
        <begin position="4312"/>
        <end position="4395"/>
    </location>
</feature>
<dbReference type="InterPro" id="IPR044801">
    <property type="entry name" value="Filamin"/>
</dbReference>
<evidence type="ECO:0000259" key="4">
    <source>
        <dbReference type="Pfam" id="PF02010"/>
    </source>
</evidence>
<proteinExistence type="predicted"/>
<dbReference type="InterPro" id="IPR013783">
    <property type="entry name" value="Ig-like_fold"/>
</dbReference>
<feature type="repeat" description="Filamin" evidence="2">
    <location>
        <begin position="2287"/>
        <end position="2402"/>
    </location>
</feature>
<dbReference type="Proteomes" id="UP000244005">
    <property type="component" value="Unassembled WGS sequence"/>
</dbReference>